<gene>
    <name evidence="3" type="ORF">H072_2565</name>
</gene>
<reference evidence="3 4" key="1">
    <citation type="journal article" date="2013" name="PLoS Genet.">
        <title>Genomic mechanisms accounting for the adaptation to parasitism in nematode-trapping fungi.</title>
        <authorList>
            <person name="Meerupati T."/>
            <person name="Andersson K.M."/>
            <person name="Friman E."/>
            <person name="Kumar D."/>
            <person name="Tunlid A."/>
            <person name="Ahren D."/>
        </authorList>
    </citation>
    <scope>NUCLEOTIDE SEQUENCE [LARGE SCALE GENOMIC DNA]</scope>
    <source>
        <strain evidence="3 4">CBS 200.50</strain>
    </source>
</reference>
<dbReference type="Gene3D" id="3.30.1490.150">
    <property type="entry name" value="Hypothetical protein ph0010, domain 2"/>
    <property type="match status" value="1"/>
</dbReference>
<dbReference type="OMA" id="TNEAFPL"/>
<dbReference type="PROSITE" id="PS51112">
    <property type="entry name" value="AMMECR1"/>
    <property type="match status" value="1"/>
</dbReference>
<dbReference type="InterPro" id="IPR023473">
    <property type="entry name" value="AMMECR1"/>
</dbReference>
<sequence>MAEKAHCFFCFEVLSSSYSKKPTLSLSQVEEAVHNLQLHKSSLTNGNSVNGTNGTTTNGTSVNGHSATNGVSRPERPLFVTWNLLKHGDKQLRGCIGTFSNFELEGGLKTYALTAAFDDTRFNPIDKKELPDLECAVSVLTDFEPAADVFDWTLGVHGLRISFTYHSRRLSATYLPDVPVEQGWNQEKTLVSLMRKAGWGGKTADWQKVDVQVTRYKGTKASATWKEYKELKEFLEKV</sequence>
<dbReference type="Proteomes" id="UP000015100">
    <property type="component" value="Unassembled WGS sequence"/>
</dbReference>
<comment type="caution">
    <text evidence="3">The sequence shown here is derived from an EMBL/GenBank/DDBJ whole genome shotgun (WGS) entry which is preliminary data.</text>
</comment>
<evidence type="ECO:0000259" key="2">
    <source>
        <dbReference type="PROSITE" id="PS51112"/>
    </source>
</evidence>
<dbReference type="PANTHER" id="PTHR13016:SF0">
    <property type="entry name" value="AMME SYNDROME CANDIDATE GENE 1 PROTEIN"/>
    <property type="match status" value="1"/>
</dbReference>
<dbReference type="InterPro" id="IPR036071">
    <property type="entry name" value="AMMECR1_dom_sf"/>
</dbReference>
<evidence type="ECO:0000313" key="4">
    <source>
        <dbReference type="Proteomes" id="UP000015100"/>
    </source>
</evidence>
<evidence type="ECO:0000256" key="1">
    <source>
        <dbReference type="SAM" id="MobiDB-lite"/>
    </source>
</evidence>
<dbReference type="OrthoDB" id="24630at2759"/>
<keyword evidence="4" id="KW-1185">Reference proteome</keyword>
<name>S8AKG8_DACHA</name>
<organism evidence="3 4">
    <name type="scientific">Dactylellina haptotyla (strain CBS 200.50)</name>
    <name type="common">Nematode-trapping fungus</name>
    <name type="synonym">Monacrosporium haptotylum</name>
    <dbReference type="NCBI Taxonomy" id="1284197"/>
    <lineage>
        <taxon>Eukaryota</taxon>
        <taxon>Fungi</taxon>
        <taxon>Dikarya</taxon>
        <taxon>Ascomycota</taxon>
        <taxon>Pezizomycotina</taxon>
        <taxon>Orbiliomycetes</taxon>
        <taxon>Orbiliales</taxon>
        <taxon>Orbiliaceae</taxon>
        <taxon>Dactylellina</taxon>
    </lineage>
</organism>
<dbReference type="Pfam" id="PF01871">
    <property type="entry name" value="AMMECR1"/>
    <property type="match status" value="1"/>
</dbReference>
<dbReference type="SUPFAM" id="SSF143447">
    <property type="entry name" value="AMMECR1-like"/>
    <property type="match status" value="1"/>
</dbReference>
<dbReference type="InterPro" id="IPR027485">
    <property type="entry name" value="AMMECR1_N"/>
</dbReference>
<dbReference type="PANTHER" id="PTHR13016">
    <property type="entry name" value="AMMECR1 HOMOLOG"/>
    <property type="match status" value="1"/>
</dbReference>
<dbReference type="eggNOG" id="KOG3274">
    <property type="taxonomic scope" value="Eukaryota"/>
</dbReference>
<feature type="region of interest" description="Disordered" evidence="1">
    <location>
        <begin position="42"/>
        <end position="71"/>
    </location>
</feature>
<dbReference type="EMBL" id="AQGS01000077">
    <property type="protein sequence ID" value="EPS43440.1"/>
    <property type="molecule type" value="Genomic_DNA"/>
</dbReference>
<proteinExistence type="predicted"/>
<feature type="compositionally biased region" description="Low complexity" evidence="1">
    <location>
        <begin position="44"/>
        <end position="64"/>
    </location>
</feature>
<dbReference type="AlphaFoldDB" id="S8AKG8"/>
<dbReference type="NCBIfam" id="TIGR00296">
    <property type="entry name" value="TIGR00296 family protein"/>
    <property type="match status" value="1"/>
</dbReference>
<reference evidence="4" key="2">
    <citation type="submission" date="2013-04" db="EMBL/GenBank/DDBJ databases">
        <title>Genomic mechanisms accounting for the adaptation to parasitism in nematode-trapping fungi.</title>
        <authorList>
            <person name="Ahren D.G."/>
        </authorList>
    </citation>
    <scope>NUCLEOTIDE SEQUENCE [LARGE SCALE GENOMIC DNA]</scope>
    <source>
        <strain evidence="4">CBS 200.50</strain>
    </source>
</reference>
<dbReference type="InterPro" id="IPR002733">
    <property type="entry name" value="AMMECR1_domain"/>
</dbReference>
<evidence type="ECO:0000313" key="3">
    <source>
        <dbReference type="EMBL" id="EPS43440.1"/>
    </source>
</evidence>
<dbReference type="Gene3D" id="3.30.700.20">
    <property type="entry name" value="Hypothetical protein ph0010, domain 1"/>
    <property type="match status" value="1"/>
</dbReference>
<feature type="domain" description="AMMECR1" evidence="2">
    <location>
        <begin position="1"/>
        <end position="232"/>
    </location>
</feature>
<dbReference type="STRING" id="1284197.S8AKG8"/>
<protein>
    <recommendedName>
        <fullName evidence="2">AMMECR1 domain-containing protein</fullName>
    </recommendedName>
</protein>
<accession>S8AKG8</accession>
<dbReference type="HOGENOM" id="CLU_052828_2_1_1"/>